<dbReference type="InterPro" id="IPR001611">
    <property type="entry name" value="Leu-rich_rpt"/>
</dbReference>
<keyword evidence="13 22" id="KW-0547">Nucleotide-binding</keyword>
<dbReference type="InterPro" id="IPR017441">
    <property type="entry name" value="Protein_kinase_ATP_BS"/>
</dbReference>
<evidence type="ECO:0000256" key="7">
    <source>
        <dbReference type="ARBA" id="ARBA00022553"/>
    </source>
</evidence>
<keyword evidence="27" id="KW-1185">Reference proteome</keyword>
<dbReference type="Gene3D" id="2.60.120.430">
    <property type="entry name" value="Galactose-binding lectin"/>
    <property type="match status" value="1"/>
</dbReference>
<feature type="domain" description="Protein kinase" evidence="25">
    <location>
        <begin position="589"/>
        <end position="869"/>
    </location>
</feature>
<evidence type="ECO:0000256" key="5">
    <source>
        <dbReference type="ARBA" id="ARBA00022475"/>
    </source>
</evidence>
<keyword evidence="19" id="KW-0325">Glycoprotein</keyword>
<evidence type="ECO:0000256" key="14">
    <source>
        <dbReference type="ARBA" id="ARBA00022777"/>
    </source>
</evidence>
<feature type="binding site" evidence="22">
    <location>
        <position position="618"/>
    </location>
    <ligand>
        <name>ATP</name>
        <dbReference type="ChEBI" id="CHEBI:30616"/>
    </ligand>
</feature>
<dbReference type="FunFam" id="1.10.510.10:FF:000044">
    <property type="entry name" value="Putative LRR receptor-like serine/threonine-protein kinase"/>
    <property type="match status" value="1"/>
</dbReference>
<dbReference type="AlphaFoldDB" id="A0ABC8J1E9"/>
<name>A0ABC8J1E9_ERUVS</name>
<evidence type="ECO:0000256" key="20">
    <source>
        <dbReference type="ARBA" id="ARBA00047899"/>
    </source>
</evidence>
<dbReference type="CDD" id="cd14066">
    <property type="entry name" value="STKc_IRAK"/>
    <property type="match status" value="1"/>
</dbReference>
<dbReference type="GO" id="GO:0005524">
    <property type="term" value="F:ATP binding"/>
    <property type="evidence" value="ECO:0007669"/>
    <property type="project" value="UniProtKB-UniRule"/>
</dbReference>
<evidence type="ECO:0000256" key="24">
    <source>
        <dbReference type="SAM" id="SignalP"/>
    </source>
</evidence>
<evidence type="ECO:0000256" key="1">
    <source>
        <dbReference type="ARBA" id="ARBA00004236"/>
    </source>
</evidence>
<dbReference type="PROSITE" id="PS50011">
    <property type="entry name" value="PROTEIN_KINASE_DOM"/>
    <property type="match status" value="1"/>
</dbReference>
<keyword evidence="10 23" id="KW-0812">Transmembrane</keyword>
<dbReference type="Proteomes" id="UP001642260">
    <property type="component" value="Unassembled WGS sequence"/>
</dbReference>
<keyword evidence="7" id="KW-0597">Phosphoprotein</keyword>
<dbReference type="Pfam" id="PF07714">
    <property type="entry name" value="PK_Tyr_Ser-Thr"/>
    <property type="match status" value="1"/>
</dbReference>
<comment type="similarity">
    <text evidence="3">Belongs to the RLP family.</text>
</comment>
<keyword evidence="12" id="KW-0677">Repeat</keyword>
<dbReference type="InterPro" id="IPR051824">
    <property type="entry name" value="LRR_Rcpt-Like_S/T_Kinase"/>
</dbReference>
<organism evidence="26 27">
    <name type="scientific">Eruca vesicaria subsp. sativa</name>
    <name type="common">Garden rocket</name>
    <name type="synonym">Eruca sativa</name>
    <dbReference type="NCBI Taxonomy" id="29727"/>
    <lineage>
        <taxon>Eukaryota</taxon>
        <taxon>Viridiplantae</taxon>
        <taxon>Streptophyta</taxon>
        <taxon>Embryophyta</taxon>
        <taxon>Tracheophyta</taxon>
        <taxon>Spermatophyta</taxon>
        <taxon>Magnoliopsida</taxon>
        <taxon>eudicotyledons</taxon>
        <taxon>Gunneridae</taxon>
        <taxon>Pentapetalae</taxon>
        <taxon>rosids</taxon>
        <taxon>malvids</taxon>
        <taxon>Brassicales</taxon>
        <taxon>Brassicaceae</taxon>
        <taxon>Brassiceae</taxon>
        <taxon>Eruca</taxon>
    </lineage>
</organism>
<evidence type="ECO:0000256" key="13">
    <source>
        <dbReference type="ARBA" id="ARBA00022741"/>
    </source>
</evidence>
<evidence type="ECO:0000256" key="15">
    <source>
        <dbReference type="ARBA" id="ARBA00022840"/>
    </source>
</evidence>
<evidence type="ECO:0000313" key="27">
    <source>
        <dbReference type="Proteomes" id="UP001642260"/>
    </source>
</evidence>
<comment type="catalytic activity">
    <reaction evidence="20">
        <text>L-threonyl-[protein] + ATP = O-phospho-L-threonyl-[protein] + ADP + H(+)</text>
        <dbReference type="Rhea" id="RHEA:46608"/>
        <dbReference type="Rhea" id="RHEA-COMP:11060"/>
        <dbReference type="Rhea" id="RHEA-COMP:11605"/>
        <dbReference type="ChEBI" id="CHEBI:15378"/>
        <dbReference type="ChEBI" id="CHEBI:30013"/>
        <dbReference type="ChEBI" id="CHEBI:30616"/>
        <dbReference type="ChEBI" id="CHEBI:61977"/>
        <dbReference type="ChEBI" id="CHEBI:456216"/>
        <dbReference type="EC" id="2.7.11.1"/>
    </reaction>
</comment>
<evidence type="ECO:0000256" key="19">
    <source>
        <dbReference type="ARBA" id="ARBA00023180"/>
    </source>
</evidence>
<dbReference type="PANTHER" id="PTHR48006">
    <property type="entry name" value="LEUCINE-RICH REPEAT-CONTAINING PROTEIN DDB_G0281931-RELATED"/>
    <property type="match status" value="1"/>
</dbReference>
<protein>
    <recommendedName>
        <fullName evidence="4">non-specific serine/threonine protein kinase</fullName>
        <ecNumber evidence="4">2.7.11.1</ecNumber>
    </recommendedName>
</protein>
<dbReference type="Gene3D" id="3.80.10.10">
    <property type="entry name" value="Ribonuclease Inhibitor"/>
    <property type="match status" value="1"/>
</dbReference>
<dbReference type="InterPro" id="IPR021720">
    <property type="entry name" value="Malectin_dom"/>
</dbReference>
<dbReference type="InterPro" id="IPR008271">
    <property type="entry name" value="Ser/Thr_kinase_AS"/>
</dbReference>
<gene>
    <name evidence="26" type="ORF">ERUC_LOCUS2554</name>
</gene>
<evidence type="ECO:0000256" key="8">
    <source>
        <dbReference type="ARBA" id="ARBA00022614"/>
    </source>
</evidence>
<comment type="caution">
    <text evidence="26">The sequence shown here is derived from an EMBL/GenBank/DDBJ whole genome shotgun (WGS) entry which is preliminary data.</text>
</comment>
<dbReference type="FunFam" id="3.80.10.10:FF:000383">
    <property type="entry name" value="Leucine-rich repeat receptor protein kinase EMS1"/>
    <property type="match status" value="1"/>
</dbReference>
<evidence type="ECO:0000256" key="11">
    <source>
        <dbReference type="ARBA" id="ARBA00022729"/>
    </source>
</evidence>
<evidence type="ECO:0000256" key="9">
    <source>
        <dbReference type="ARBA" id="ARBA00022679"/>
    </source>
</evidence>
<evidence type="ECO:0000256" key="3">
    <source>
        <dbReference type="ARBA" id="ARBA00009592"/>
    </source>
</evidence>
<keyword evidence="11 24" id="KW-0732">Signal</keyword>
<dbReference type="GO" id="GO:0004674">
    <property type="term" value="F:protein serine/threonine kinase activity"/>
    <property type="evidence" value="ECO:0007669"/>
    <property type="project" value="UniProtKB-KW"/>
</dbReference>
<evidence type="ECO:0000256" key="21">
    <source>
        <dbReference type="ARBA" id="ARBA00048679"/>
    </source>
</evidence>
<dbReference type="FunFam" id="2.60.120.430:FF:000004">
    <property type="entry name" value="Putative leucine-rich repeat receptor-like serine/threonine-protein kinase"/>
    <property type="match status" value="1"/>
</dbReference>
<dbReference type="PROSITE" id="PS00108">
    <property type="entry name" value="PROTEIN_KINASE_ST"/>
    <property type="match status" value="1"/>
</dbReference>
<keyword evidence="6" id="KW-0723">Serine/threonine-protein kinase</keyword>
<comment type="catalytic activity">
    <reaction evidence="21">
        <text>L-seryl-[protein] + ATP = O-phospho-L-seryl-[protein] + ADP + H(+)</text>
        <dbReference type="Rhea" id="RHEA:17989"/>
        <dbReference type="Rhea" id="RHEA-COMP:9863"/>
        <dbReference type="Rhea" id="RHEA-COMP:11604"/>
        <dbReference type="ChEBI" id="CHEBI:15378"/>
        <dbReference type="ChEBI" id="CHEBI:29999"/>
        <dbReference type="ChEBI" id="CHEBI:30616"/>
        <dbReference type="ChEBI" id="CHEBI:83421"/>
        <dbReference type="ChEBI" id="CHEBI:456216"/>
        <dbReference type="EC" id="2.7.11.1"/>
    </reaction>
</comment>
<reference evidence="26 27" key="1">
    <citation type="submission" date="2022-03" db="EMBL/GenBank/DDBJ databases">
        <authorList>
            <person name="Macdonald S."/>
            <person name="Ahmed S."/>
            <person name="Newling K."/>
        </authorList>
    </citation>
    <scope>NUCLEOTIDE SEQUENCE [LARGE SCALE GENOMIC DNA]</scope>
</reference>
<evidence type="ECO:0000256" key="10">
    <source>
        <dbReference type="ARBA" id="ARBA00022692"/>
    </source>
</evidence>
<dbReference type="SUPFAM" id="SSF56112">
    <property type="entry name" value="Protein kinase-like (PK-like)"/>
    <property type="match status" value="1"/>
</dbReference>
<dbReference type="PANTHER" id="PTHR48006:SF64">
    <property type="entry name" value="LEUCINE-RICH REPEAT TRANSMEMBRANE PROTEIN KINASE"/>
    <property type="match status" value="1"/>
</dbReference>
<evidence type="ECO:0000259" key="25">
    <source>
        <dbReference type="PROSITE" id="PS50011"/>
    </source>
</evidence>
<dbReference type="Gene3D" id="3.30.200.20">
    <property type="entry name" value="Phosphorylase Kinase, domain 1"/>
    <property type="match status" value="1"/>
</dbReference>
<keyword evidence="15 22" id="KW-0067">ATP-binding</keyword>
<sequence>MSSAYKLMIMSQSRLFSSLLSALTLICLVGTVSASPSLHPDEVKALKDIASALGVKHLNLSEDPCLTKTLMITQDVLKEGKNSTIKCDCHFNNNKTCHITQFDLCRNYLYGSIPMEWASLPYLTSISVCSNRLSGDIPKGLGKFINLTKLDLEANQFSGTIPKELGNLVNLEGFRFSDNRLNGSIPEFIGNFSKLTRLELYASGLTEPIPDSIFRLESLSDLVLRNMNLTGPIPTTIWDLPNLMTLDLSFNRLTGEIPADATAQKYTYLAGNMLSGKIESGPFLTASTNIDLSYNNFTWSPSCRERTYEYDLERNSPSVDSRSLHINCGGPDVTIKNSRGRFLYEGDNSGLTGSAMTYHGKNWGYSNTGDFMDDAITEDTYSVSSDSVVSAKYPELYKTARRSPLSLAYFAFCFENGSYNVKLHFSEIQFSDEEPYSRLAKRFFNIYVQGKLIWEDFNIRVEANGSHKEVIKEVNTTVTDNTLEIRLYWAGKGTTINPKRGNYGSLISAISVCPSSETECGVEVQTLLVTKEHKPRKYPLILGITTALIFSLAFLIFGAFYWKKCVKNADAGKRGSFSLKQLKVATDNFDPLNKIGEGGFGSVYKGRLPDGTLIAVKKLSSKSRQGNKEFVNEIGMIACLQHPNLVKLYGCCCENNQLLLVYEYLVNNCLADALFGRSGLKLEWGTRHKICVGIARGLVFLHEDSAVKIIHRDIKGTNVLLDKDLNSKISDFGLARLHEDEKSHITTRVAGTIGYMAPEYAMRGHLTEKADVYSFGVVAMEIVSGKSNANYTPDNECCVGLLDWAFVLQKKGAFSEILDPKLEGVFDVLEAERMIKVSLLCSNKSPSLRPTMSEVVKILEGETEIQQTISDPGVYGDELRFKRSSEIGTSSLPSDYIVSIPSSCVSTYDLYPLSPESIVFSRP</sequence>
<evidence type="ECO:0000256" key="4">
    <source>
        <dbReference type="ARBA" id="ARBA00012513"/>
    </source>
</evidence>
<keyword evidence="5" id="KW-1003">Cell membrane</keyword>
<evidence type="ECO:0000256" key="2">
    <source>
        <dbReference type="ARBA" id="ARBA00004479"/>
    </source>
</evidence>
<evidence type="ECO:0000256" key="16">
    <source>
        <dbReference type="ARBA" id="ARBA00022989"/>
    </source>
</evidence>
<dbReference type="Pfam" id="PF00560">
    <property type="entry name" value="LRR_1"/>
    <property type="match status" value="2"/>
</dbReference>
<evidence type="ECO:0000313" key="26">
    <source>
        <dbReference type="EMBL" id="CAH8299414.1"/>
    </source>
</evidence>
<dbReference type="EMBL" id="CAKOAT010052932">
    <property type="protein sequence ID" value="CAH8299414.1"/>
    <property type="molecule type" value="Genomic_DNA"/>
</dbReference>
<dbReference type="InterPro" id="IPR032675">
    <property type="entry name" value="LRR_dom_sf"/>
</dbReference>
<keyword evidence="16 23" id="KW-1133">Transmembrane helix</keyword>
<dbReference type="InterPro" id="IPR011009">
    <property type="entry name" value="Kinase-like_dom_sf"/>
</dbReference>
<keyword evidence="18" id="KW-0675">Receptor</keyword>
<evidence type="ECO:0000256" key="23">
    <source>
        <dbReference type="SAM" id="Phobius"/>
    </source>
</evidence>
<proteinExistence type="inferred from homology"/>
<feature type="chain" id="PRO_5044875870" description="non-specific serine/threonine protein kinase" evidence="24">
    <location>
        <begin position="35"/>
        <end position="923"/>
    </location>
</feature>
<comment type="subcellular location">
    <subcellularLocation>
        <location evidence="1">Cell membrane</location>
    </subcellularLocation>
    <subcellularLocation>
        <location evidence="2">Membrane</location>
        <topology evidence="2">Single-pass type I membrane protein</topology>
    </subcellularLocation>
</comment>
<dbReference type="Pfam" id="PF11721">
    <property type="entry name" value="Malectin"/>
    <property type="match status" value="1"/>
</dbReference>
<keyword evidence="8" id="KW-0433">Leucine-rich repeat</keyword>
<evidence type="ECO:0000256" key="12">
    <source>
        <dbReference type="ARBA" id="ARBA00022737"/>
    </source>
</evidence>
<evidence type="ECO:0000256" key="17">
    <source>
        <dbReference type="ARBA" id="ARBA00023136"/>
    </source>
</evidence>
<dbReference type="SMART" id="SM00220">
    <property type="entry name" value="S_TKc"/>
    <property type="match status" value="1"/>
</dbReference>
<dbReference type="FunFam" id="3.30.200.20:FF:000217">
    <property type="entry name" value="probable LRR receptor-like serine/threonine-protein kinase At1g53430"/>
    <property type="match status" value="1"/>
</dbReference>
<accession>A0ABC8J1E9</accession>
<feature type="transmembrane region" description="Helical" evidence="23">
    <location>
        <begin position="540"/>
        <end position="562"/>
    </location>
</feature>
<dbReference type="InterPro" id="IPR000719">
    <property type="entry name" value="Prot_kinase_dom"/>
</dbReference>
<dbReference type="SUPFAM" id="SSF52058">
    <property type="entry name" value="L domain-like"/>
    <property type="match status" value="1"/>
</dbReference>
<dbReference type="EC" id="2.7.11.1" evidence="4"/>
<evidence type="ECO:0000256" key="6">
    <source>
        <dbReference type="ARBA" id="ARBA00022527"/>
    </source>
</evidence>
<evidence type="ECO:0000256" key="18">
    <source>
        <dbReference type="ARBA" id="ARBA00023170"/>
    </source>
</evidence>
<dbReference type="InterPro" id="IPR001245">
    <property type="entry name" value="Ser-Thr/Tyr_kinase_cat_dom"/>
</dbReference>
<feature type="signal peptide" evidence="24">
    <location>
        <begin position="1"/>
        <end position="34"/>
    </location>
</feature>
<dbReference type="GO" id="GO:0005886">
    <property type="term" value="C:plasma membrane"/>
    <property type="evidence" value="ECO:0007669"/>
    <property type="project" value="UniProtKB-SubCell"/>
</dbReference>
<dbReference type="Gene3D" id="1.10.510.10">
    <property type="entry name" value="Transferase(Phosphotransferase) domain 1"/>
    <property type="match status" value="1"/>
</dbReference>
<dbReference type="PROSITE" id="PS00107">
    <property type="entry name" value="PROTEIN_KINASE_ATP"/>
    <property type="match status" value="1"/>
</dbReference>
<keyword evidence="17 23" id="KW-0472">Membrane</keyword>
<keyword evidence="9" id="KW-0808">Transferase</keyword>
<keyword evidence="14" id="KW-0418">Kinase</keyword>
<dbReference type="FunFam" id="3.80.10.10:FF:000041">
    <property type="entry name" value="LRR receptor-like serine/threonine-protein kinase ERECTA"/>
    <property type="match status" value="1"/>
</dbReference>
<evidence type="ECO:0000256" key="22">
    <source>
        <dbReference type="PROSITE-ProRule" id="PRU10141"/>
    </source>
</evidence>